<evidence type="ECO:0000256" key="1">
    <source>
        <dbReference type="SAM" id="MobiDB-lite"/>
    </source>
</evidence>
<name>A0A2G8SAM0_9APHY</name>
<accession>A0A2G8SAM0</accession>
<comment type="caution">
    <text evidence="3">The sequence shown here is derived from an EMBL/GenBank/DDBJ whole genome shotgun (WGS) entry which is preliminary data.</text>
</comment>
<dbReference type="AlphaFoldDB" id="A0A2G8SAM0"/>
<evidence type="ECO:0000313" key="4">
    <source>
        <dbReference type="Proteomes" id="UP000230002"/>
    </source>
</evidence>
<evidence type="ECO:0000256" key="2">
    <source>
        <dbReference type="SAM" id="Phobius"/>
    </source>
</evidence>
<feature type="transmembrane region" description="Helical" evidence="2">
    <location>
        <begin position="204"/>
        <end position="222"/>
    </location>
</feature>
<keyword evidence="2" id="KW-1133">Transmembrane helix</keyword>
<dbReference type="Proteomes" id="UP000230002">
    <property type="component" value="Unassembled WGS sequence"/>
</dbReference>
<evidence type="ECO:0000313" key="3">
    <source>
        <dbReference type="EMBL" id="PIL30648.1"/>
    </source>
</evidence>
<feature type="transmembrane region" description="Helical" evidence="2">
    <location>
        <begin position="74"/>
        <end position="97"/>
    </location>
</feature>
<sequence>MSSDNSTSPHFHPINVNTLALGFLQATLHASTIGETMAQISLASLSFGILTILVVTSIYFLISRGAISQTNGKVLLLSTLLLYMSTITYMAGLIWWWSNRSYFVTKAFDGLFSPIFDISVSAWLDAINQQDWMLTIALGVNFVIGDAIVWWRACVIWQHKVVNCVGPLLILAAICCAITGMVSAPESIPNGYDLNMLIGANSKVALVLSFATNVLATCLIGYKTWEHRRLLKQHFAEGRTTSRVLKALALLTESGCIYCTILTVFLVYQADPTSLAGPNYNFETISNDFEYGCLVPVVAIYPATIIAIVALKQSPIDAGGLSQPRQARRHGSALATAEAGVASTVVFHHSTGVRSSAAAVETQGSSVAGTPALRTCRCMHEPASETSTSHEETKVGAGNPV</sequence>
<feature type="transmembrane region" description="Helical" evidence="2">
    <location>
        <begin position="40"/>
        <end position="62"/>
    </location>
</feature>
<feature type="region of interest" description="Disordered" evidence="1">
    <location>
        <begin position="381"/>
        <end position="401"/>
    </location>
</feature>
<feature type="transmembrane region" description="Helical" evidence="2">
    <location>
        <begin position="165"/>
        <end position="184"/>
    </location>
</feature>
<gene>
    <name evidence="3" type="ORF">GSI_07350</name>
</gene>
<organism evidence="3 4">
    <name type="scientific">Ganoderma sinense ZZ0214-1</name>
    <dbReference type="NCBI Taxonomy" id="1077348"/>
    <lineage>
        <taxon>Eukaryota</taxon>
        <taxon>Fungi</taxon>
        <taxon>Dikarya</taxon>
        <taxon>Basidiomycota</taxon>
        <taxon>Agaricomycotina</taxon>
        <taxon>Agaricomycetes</taxon>
        <taxon>Polyporales</taxon>
        <taxon>Polyporaceae</taxon>
        <taxon>Ganoderma</taxon>
    </lineage>
</organism>
<proteinExistence type="predicted"/>
<keyword evidence="2" id="KW-0812">Transmembrane</keyword>
<feature type="transmembrane region" description="Helical" evidence="2">
    <location>
        <begin position="289"/>
        <end position="311"/>
    </location>
</feature>
<keyword evidence="4" id="KW-1185">Reference proteome</keyword>
<feature type="transmembrane region" description="Helical" evidence="2">
    <location>
        <begin position="243"/>
        <end position="269"/>
    </location>
</feature>
<dbReference type="EMBL" id="AYKW01000014">
    <property type="protein sequence ID" value="PIL30648.1"/>
    <property type="molecule type" value="Genomic_DNA"/>
</dbReference>
<keyword evidence="2" id="KW-0472">Membrane</keyword>
<feature type="compositionally biased region" description="Basic and acidic residues" evidence="1">
    <location>
        <begin position="381"/>
        <end position="394"/>
    </location>
</feature>
<reference evidence="3 4" key="1">
    <citation type="journal article" date="2015" name="Sci. Rep.">
        <title>Chromosome-level genome map provides insights into diverse defense mechanisms in the medicinal fungus Ganoderma sinense.</title>
        <authorList>
            <person name="Zhu Y."/>
            <person name="Xu J."/>
            <person name="Sun C."/>
            <person name="Zhou S."/>
            <person name="Xu H."/>
            <person name="Nelson D.R."/>
            <person name="Qian J."/>
            <person name="Song J."/>
            <person name="Luo H."/>
            <person name="Xiang L."/>
            <person name="Li Y."/>
            <person name="Xu Z."/>
            <person name="Ji A."/>
            <person name="Wang L."/>
            <person name="Lu S."/>
            <person name="Hayward A."/>
            <person name="Sun W."/>
            <person name="Li X."/>
            <person name="Schwartz D.C."/>
            <person name="Wang Y."/>
            <person name="Chen S."/>
        </authorList>
    </citation>
    <scope>NUCLEOTIDE SEQUENCE [LARGE SCALE GENOMIC DNA]</scope>
    <source>
        <strain evidence="3 4">ZZ0214-1</strain>
    </source>
</reference>
<protein>
    <submittedName>
        <fullName evidence="3">Uncharacterized protein</fullName>
    </submittedName>
</protein>
<dbReference type="OrthoDB" id="2757062at2759"/>
<feature type="transmembrane region" description="Helical" evidence="2">
    <location>
        <begin position="132"/>
        <end position="153"/>
    </location>
</feature>